<accession>A0A6J4LIU1</accession>
<dbReference type="EMBL" id="CADCTV010000475">
    <property type="protein sequence ID" value="CAA9333372.1"/>
    <property type="molecule type" value="Genomic_DNA"/>
</dbReference>
<evidence type="ECO:0008006" key="2">
    <source>
        <dbReference type="Google" id="ProtNLM"/>
    </source>
</evidence>
<name>A0A6J4LIU1_9BACT</name>
<sequence length="365" mass="40577">FYGFDPVMLAAAFSVRNYTNSTVARGDFIDTPGGLMCCEMNMAANVGGWEHGFWSERYLQNPVLMDFCAREGISPAGRDVLATFCEHMVDDALDSGVIEEGGELNLAIALDWPITEGARRRAAEVYADLLRRRGRGVTGQLFLYTAPADELTYRQGKVYMGEQRVHVYYAHTGTGFPVKVLRAQLTGGIRAYNGMLTRMWHDKRNIALLSENEGLEGWKEEERELIRAHIPWTRVVSPRTTAWRGAEVQFPGFLLDHRDDLVLKRGLGNSGNEVHVGRYLAPDAWEARVREAVEEGGWIVQERVESRPYFYPPEPGAAPAPHSVVWGLFCTGSRFGSGFLRMLPPGAGEGVIGSNGSYESAILEI</sequence>
<gene>
    <name evidence="1" type="ORF">AVDCRST_MAG89-2247</name>
</gene>
<dbReference type="AlphaFoldDB" id="A0A6J4LIU1"/>
<protein>
    <recommendedName>
        <fullName evidence="2">Glutathionylspermidine synthase pre-ATP-grasp-like domain-containing protein</fullName>
    </recommendedName>
</protein>
<feature type="non-terminal residue" evidence="1">
    <location>
        <position position="1"/>
    </location>
</feature>
<organism evidence="1">
    <name type="scientific">uncultured Gemmatimonadota bacterium</name>
    <dbReference type="NCBI Taxonomy" id="203437"/>
    <lineage>
        <taxon>Bacteria</taxon>
        <taxon>Pseudomonadati</taxon>
        <taxon>Gemmatimonadota</taxon>
        <taxon>environmental samples</taxon>
    </lineage>
</organism>
<reference evidence="1" key="1">
    <citation type="submission" date="2020-02" db="EMBL/GenBank/DDBJ databases">
        <authorList>
            <person name="Meier V. D."/>
        </authorList>
    </citation>
    <scope>NUCLEOTIDE SEQUENCE</scope>
    <source>
        <strain evidence="1">AVDCRST_MAG89</strain>
    </source>
</reference>
<proteinExistence type="predicted"/>
<dbReference type="SUPFAM" id="SSF56059">
    <property type="entry name" value="Glutathione synthetase ATP-binding domain-like"/>
    <property type="match status" value="1"/>
</dbReference>
<evidence type="ECO:0000313" key="1">
    <source>
        <dbReference type="EMBL" id="CAA9333372.1"/>
    </source>
</evidence>